<name>X0VN43_9ZZZZ</name>
<sequence>MPPITEYRLTRHAQFEMERRQISDAEIVQILSIPEQTERLRPGRAVYQSRVELGEPSQTYLLRVFVDIDRQPPEVVTAYRTSKIEKYWRHEL</sequence>
<organism evidence="1">
    <name type="scientific">marine sediment metagenome</name>
    <dbReference type="NCBI Taxonomy" id="412755"/>
    <lineage>
        <taxon>unclassified sequences</taxon>
        <taxon>metagenomes</taxon>
        <taxon>ecological metagenomes</taxon>
    </lineage>
</organism>
<accession>X0VN43</accession>
<dbReference type="AlphaFoldDB" id="X0VN43"/>
<dbReference type="Pfam" id="PF14076">
    <property type="entry name" value="DUF4258"/>
    <property type="match status" value="1"/>
</dbReference>
<reference evidence="1" key="1">
    <citation type="journal article" date="2014" name="Front. Microbiol.">
        <title>High frequency of phylogenetically diverse reductive dehalogenase-homologous genes in deep subseafloor sedimentary metagenomes.</title>
        <authorList>
            <person name="Kawai M."/>
            <person name="Futagami T."/>
            <person name="Toyoda A."/>
            <person name="Takaki Y."/>
            <person name="Nishi S."/>
            <person name="Hori S."/>
            <person name="Arai W."/>
            <person name="Tsubouchi T."/>
            <person name="Morono Y."/>
            <person name="Uchiyama I."/>
            <person name="Ito T."/>
            <person name="Fujiyama A."/>
            <person name="Inagaki F."/>
            <person name="Takami H."/>
        </authorList>
    </citation>
    <scope>NUCLEOTIDE SEQUENCE</scope>
    <source>
        <strain evidence="1">Expedition CK06-06</strain>
    </source>
</reference>
<comment type="caution">
    <text evidence="1">The sequence shown here is derived from an EMBL/GenBank/DDBJ whole genome shotgun (WGS) entry which is preliminary data.</text>
</comment>
<evidence type="ECO:0000313" key="1">
    <source>
        <dbReference type="EMBL" id="GAG12572.1"/>
    </source>
</evidence>
<proteinExistence type="predicted"/>
<gene>
    <name evidence="1" type="ORF">S01H1_39414</name>
</gene>
<evidence type="ECO:0008006" key="2">
    <source>
        <dbReference type="Google" id="ProtNLM"/>
    </source>
</evidence>
<dbReference type="EMBL" id="BARS01024868">
    <property type="protein sequence ID" value="GAG12572.1"/>
    <property type="molecule type" value="Genomic_DNA"/>
</dbReference>
<protein>
    <recommendedName>
        <fullName evidence="2">DUF4258 domain-containing protein</fullName>
    </recommendedName>
</protein>
<dbReference type="InterPro" id="IPR025354">
    <property type="entry name" value="DUF4258"/>
</dbReference>